<name>A0AAV3X8Q3_9CYAN</name>
<accession>A0AAV3X8Q3</accession>
<comment type="caution">
    <text evidence="1">The sequence shown here is derived from an EMBL/GenBank/DDBJ whole genome shotgun (WGS) entry which is preliminary data.</text>
</comment>
<dbReference type="AlphaFoldDB" id="A0AAV3X8Q3"/>
<protein>
    <submittedName>
        <fullName evidence="1">Uncharacterized protein</fullName>
    </submittedName>
</protein>
<reference evidence="1" key="1">
    <citation type="submission" date="2019-10" db="EMBL/GenBank/DDBJ databases">
        <title>Draft genome sequece of Microseira wollei NIES-4236.</title>
        <authorList>
            <person name="Yamaguchi H."/>
            <person name="Suzuki S."/>
            <person name="Kawachi M."/>
        </authorList>
    </citation>
    <scope>NUCLEOTIDE SEQUENCE</scope>
    <source>
        <strain evidence="1">NIES-4236</strain>
    </source>
</reference>
<evidence type="ECO:0000313" key="2">
    <source>
        <dbReference type="Proteomes" id="UP001050975"/>
    </source>
</evidence>
<sequence length="105" mass="12659">MTEEEKCQRLKLLTERRLAKAKQQQEKAILMKERFEVTKQRWEILNTENALSRNLRSPLLDFVDDLVHRPPNTEQMRQMKELLLEEHQAIAQLITLIDRYLDSDR</sequence>
<keyword evidence="2" id="KW-1185">Reference proteome</keyword>
<dbReference type="RefSeq" id="WP_226583076.1">
    <property type="nucleotide sequence ID" value="NZ_BLAY01000052.1"/>
</dbReference>
<dbReference type="Proteomes" id="UP001050975">
    <property type="component" value="Unassembled WGS sequence"/>
</dbReference>
<organism evidence="1 2">
    <name type="scientific">Microseira wollei NIES-4236</name>
    <dbReference type="NCBI Taxonomy" id="2530354"/>
    <lineage>
        <taxon>Bacteria</taxon>
        <taxon>Bacillati</taxon>
        <taxon>Cyanobacteriota</taxon>
        <taxon>Cyanophyceae</taxon>
        <taxon>Oscillatoriophycideae</taxon>
        <taxon>Aerosakkonematales</taxon>
        <taxon>Aerosakkonemataceae</taxon>
        <taxon>Microseira</taxon>
    </lineage>
</organism>
<evidence type="ECO:0000313" key="1">
    <source>
        <dbReference type="EMBL" id="GET38783.1"/>
    </source>
</evidence>
<gene>
    <name evidence="1" type="ORF">MiSe_35420</name>
</gene>
<dbReference type="EMBL" id="BLAY01000052">
    <property type="protein sequence ID" value="GET38783.1"/>
    <property type="molecule type" value="Genomic_DNA"/>
</dbReference>
<proteinExistence type="predicted"/>